<feature type="compositionally biased region" description="Polar residues" evidence="1">
    <location>
        <begin position="139"/>
        <end position="154"/>
    </location>
</feature>
<evidence type="ECO:0000256" key="1">
    <source>
        <dbReference type="SAM" id="MobiDB-lite"/>
    </source>
</evidence>
<evidence type="ECO:0000313" key="4">
    <source>
        <dbReference type="Proteomes" id="UP000478052"/>
    </source>
</evidence>
<reference evidence="3 4" key="1">
    <citation type="submission" date="2019-08" db="EMBL/GenBank/DDBJ databases">
        <title>Whole genome of Aphis craccivora.</title>
        <authorList>
            <person name="Voronova N.V."/>
            <person name="Shulinski R.S."/>
            <person name="Bandarenka Y.V."/>
            <person name="Zhorov D.G."/>
            <person name="Warner D."/>
        </authorList>
    </citation>
    <scope>NUCLEOTIDE SEQUENCE [LARGE SCALE GENOMIC DNA]</scope>
    <source>
        <strain evidence="3">180601</strain>
        <tissue evidence="3">Whole Body</tissue>
    </source>
</reference>
<dbReference type="InterPro" id="IPR032071">
    <property type="entry name" value="DUF4806"/>
</dbReference>
<keyword evidence="4" id="KW-1185">Reference proteome</keyword>
<name>A0A6G0VRM7_APHCR</name>
<dbReference type="EMBL" id="VUJU01012804">
    <property type="protein sequence ID" value="KAF0706738.1"/>
    <property type="molecule type" value="Genomic_DNA"/>
</dbReference>
<feature type="non-terminal residue" evidence="3">
    <location>
        <position position="1"/>
    </location>
</feature>
<dbReference type="OrthoDB" id="6613348at2759"/>
<feature type="domain" description="DUF4806" evidence="2">
    <location>
        <begin position="297"/>
        <end position="367"/>
    </location>
</feature>
<dbReference type="PANTHER" id="PTHR34153">
    <property type="entry name" value="SI:CH211-262H13.3-RELATED-RELATED"/>
    <property type="match status" value="1"/>
</dbReference>
<comment type="caution">
    <text evidence="3">The sequence shown here is derived from an EMBL/GenBank/DDBJ whole genome shotgun (WGS) entry which is preliminary data.</text>
</comment>
<protein>
    <submittedName>
        <fullName evidence="3">DUF4806 domain-containing protein</fullName>
    </submittedName>
</protein>
<accession>A0A6G0VRM7</accession>
<feature type="region of interest" description="Disordered" evidence="1">
    <location>
        <begin position="85"/>
        <end position="120"/>
    </location>
</feature>
<dbReference type="Pfam" id="PF16064">
    <property type="entry name" value="DUF4806"/>
    <property type="match status" value="1"/>
</dbReference>
<sequence length="423" mass="49121">NKMWSVVCFLTDNTIDTVPNFWCKNGICSYPNKASMARKYIKRRVNPNVLEFSKFKVEVLHQNVDNYLDARNLAQSLFGMSSNETFNEKQTEKSRRRLFKSTSSEKKLNQISKPPSLSEEEFSLLKQDSPEIINEKKTMQQQENSSLTSEASFDNSDEDKTYSPSKKRDFFDLNYSDYLVDSYNSDNQSTAKSFVEQMSTSNSVVHSKKKKVFNETLSTPFIENMLTTPEHVEKDNDKTSDRFITRSLTNLKYDVESIQKRLDLLISLQEKTYSFLTQNDCSVLNSSAVHHFEITCIDSDDELVHFEDKLLNKEFRIQMISTLKRFMGDSISETVRKILQRLFSDSFLMHYSYIGFKGKRIFSKLQHCAVIFESINKMKNFENIPVKCIVKAIKSWLAQAPQRLKKMSEKTSEKIPSTTKFSS</sequence>
<evidence type="ECO:0000313" key="3">
    <source>
        <dbReference type="EMBL" id="KAF0706738.1"/>
    </source>
</evidence>
<gene>
    <name evidence="3" type="ORF">FWK35_00030899</name>
</gene>
<dbReference type="PANTHER" id="PTHR34153:SF2">
    <property type="entry name" value="SI:CH211-262H13.3-RELATED"/>
    <property type="match status" value="1"/>
</dbReference>
<feature type="region of interest" description="Disordered" evidence="1">
    <location>
        <begin position="137"/>
        <end position="164"/>
    </location>
</feature>
<proteinExistence type="predicted"/>
<feature type="non-terminal residue" evidence="3">
    <location>
        <position position="423"/>
    </location>
</feature>
<organism evidence="3 4">
    <name type="scientific">Aphis craccivora</name>
    <name type="common">Cowpea aphid</name>
    <dbReference type="NCBI Taxonomy" id="307492"/>
    <lineage>
        <taxon>Eukaryota</taxon>
        <taxon>Metazoa</taxon>
        <taxon>Ecdysozoa</taxon>
        <taxon>Arthropoda</taxon>
        <taxon>Hexapoda</taxon>
        <taxon>Insecta</taxon>
        <taxon>Pterygota</taxon>
        <taxon>Neoptera</taxon>
        <taxon>Paraneoptera</taxon>
        <taxon>Hemiptera</taxon>
        <taxon>Sternorrhyncha</taxon>
        <taxon>Aphidomorpha</taxon>
        <taxon>Aphidoidea</taxon>
        <taxon>Aphididae</taxon>
        <taxon>Aphidini</taxon>
        <taxon>Aphis</taxon>
        <taxon>Aphis</taxon>
    </lineage>
</organism>
<dbReference type="Proteomes" id="UP000478052">
    <property type="component" value="Unassembled WGS sequence"/>
</dbReference>
<dbReference type="AlphaFoldDB" id="A0A6G0VRM7"/>
<evidence type="ECO:0000259" key="2">
    <source>
        <dbReference type="Pfam" id="PF16064"/>
    </source>
</evidence>